<comment type="caution">
    <text evidence="2">The sequence shown here is derived from an EMBL/GenBank/DDBJ whole genome shotgun (WGS) entry which is preliminary data.</text>
</comment>
<feature type="transmembrane region" description="Helical" evidence="1">
    <location>
        <begin position="45"/>
        <end position="64"/>
    </location>
</feature>
<gene>
    <name evidence="2" type="ORF">GCM10023210_10390</name>
</gene>
<reference evidence="3" key="1">
    <citation type="journal article" date="2019" name="Int. J. Syst. Evol. Microbiol.">
        <title>The Global Catalogue of Microorganisms (GCM) 10K type strain sequencing project: providing services to taxonomists for standard genome sequencing and annotation.</title>
        <authorList>
            <consortium name="The Broad Institute Genomics Platform"/>
            <consortium name="The Broad Institute Genome Sequencing Center for Infectious Disease"/>
            <person name="Wu L."/>
            <person name="Ma J."/>
        </authorList>
    </citation>
    <scope>NUCLEOTIDE SEQUENCE [LARGE SCALE GENOMIC DNA]</scope>
    <source>
        <strain evidence="3">JCM 18019</strain>
    </source>
</reference>
<sequence>MNCLKYSYGLIFDALLIMETKKYLPQIFRKNLGSKKTSTEINNTVKVFAVSILALLALGVFTTSQQLNAG</sequence>
<keyword evidence="1" id="KW-0812">Transmembrane</keyword>
<evidence type="ECO:0000256" key="1">
    <source>
        <dbReference type="SAM" id="Phobius"/>
    </source>
</evidence>
<accession>A0ABP9M0T5</accession>
<protein>
    <submittedName>
        <fullName evidence="2">Uncharacterized protein</fullName>
    </submittedName>
</protein>
<dbReference type="EMBL" id="BAABHX010000002">
    <property type="protein sequence ID" value="GAA5087501.1"/>
    <property type="molecule type" value="Genomic_DNA"/>
</dbReference>
<keyword evidence="1" id="KW-0472">Membrane</keyword>
<keyword evidence="3" id="KW-1185">Reference proteome</keyword>
<name>A0ABP9M0T5_9FLAO</name>
<dbReference type="Proteomes" id="UP001500353">
    <property type="component" value="Unassembled WGS sequence"/>
</dbReference>
<proteinExistence type="predicted"/>
<evidence type="ECO:0000313" key="2">
    <source>
        <dbReference type="EMBL" id="GAA5087501.1"/>
    </source>
</evidence>
<organism evidence="2 3">
    <name type="scientific">Chryseobacterium ginsengisoli</name>
    <dbReference type="NCBI Taxonomy" id="363853"/>
    <lineage>
        <taxon>Bacteria</taxon>
        <taxon>Pseudomonadati</taxon>
        <taxon>Bacteroidota</taxon>
        <taxon>Flavobacteriia</taxon>
        <taxon>Flavobacteriales</taxon>
        <taxon>Weeksellaceae</taxon>
        <taxon>Chryseobacterium group</taxon>
        <taxon>Chryseobacterium</taxon>
    </lineage>
</organism>
<keyword evidence="1" id="KW-1133">Transmembrane helix</keyword>
<evidence type="ECO:0000313" key="3">
    <source>
        <dbReference type="Proteomes" id="UP001500353"/>
    </source>
</evidence>